<evidence type="ECO:0000313" key="3">
    <source>
        <dbReference type="Proteomes" id="UP000522081"/>
    </source>
</evidence>
<evidence type="ECO:0000313" key="2">
    <source>
        <dbReference type="EMBL" id="NYH94860.1"/>
    </source>
</evidence>
<gene>
    <name evidence="2" type="ORF">FHS75_001179</name>
</gene>
<reference evidence="2 3" key="1">
    <citation type="submission" date="2020-07" db="EMBL/GenBank/DDBJ databases">
        <title>Genomic Encyclopedia of Type Strains, Phase IV (KMG-IV): sequencing the most valuable type-strain genomes for metagenomic binning, comparative biology and taxonomic classification.</title>
        <authorList>
            <person name="Goeker M."/>
        </authorList>
    </citation>
    <scope>NUCLEOTIDE SEQUENCE [LARGE SCALE GENOMIC DNA]</scope>
    <source>
        <strain evidence="2 3">DSM 29043</strain>
    </source>
</reference>
<name>A0A7Y9XWT6_9SPHN</name>
<keyword evidence="1" id="KW-1133">Transmembrane helix</keyword>
<sequence length="45" mass="4888">MVEMEATKLAVIHVFWATSAMLLMATALIWLAPRPTKSGGMSMGH</sequence>
<keyword evidence="3" id="KW-1185">Reference proteome</keyword>
<feature type="transmembrane region" description="Helical" evidence="1">
    <location>
        <begin position="12"/>
        <end position="33"/>
    </location>
</feature>
<proteinExistence type="predicted"/>
<dbReference type="AlphaFoldDB" id="A0A7Y9XWT6"/>
<accession>A0A7Y9XWT6</accession>
<comment type="caution">
    <text evidence="2">The sequence shown here is derived from an EMBL/GenBank/DDBJ whole genome shotgun (WGS) entry which is preliminary data.</text>
</comment>
<dbReference type="EMBL" id="JACBZF010000002">
    <property type="protein sequence ID" value="NYH94860.1"/>
    <property type="molecule type" value="Genomic_DNA"/>
</dbReference>
<evidence type="ECO:0000256" key="1">
    <source>
        <dbReference type="SAM" id="Phobius"/>
    </source>
</evidence>
<organism evidence="2 3">
    <name type="scientific">Novosphingobium marinum</name>
    <dbReference type="NCBI Taxonomy" id="1514948"/>
    <lineage>
        <taxon>Bacteria</taxon>
        <taxon>Pseudomonadati</taxon>
        <taxon>Pseudomonadota</taxon>
        <taxon>Alphaproteobacteria</taxon>
        <taxon>Sphingomonadales</taxon>
        <taxon>Sphingomonadaceae</taxon>
        <taxon>Novosphingobium</taxon>
    </lineage>
</organism>
<keyword evidence="1" id="KW-0472">Membrane</keyword>
<protein>
    <submittedName>
        <fullName evidence="2">Uncharacterized protein</fullName>
    </submittedName>
</protein>
<dbReference type="Proteomes" id="UP000522081">
    <property type="component" value="Unassembled WGS sequence"/>
</dbReference>
<keyword evidence="1" id="KW-0812">Transmembrane</keyword>